<evidence type="ECO:0000256" key="2">
    <source>
        <dbReference type="ARBA" id="ARBA00007379"/>
    </source>
</evidence>
<dbReference type="PANTHER" id="PTHR47755:SF1">
    <property type="entry name" value="CELL DIVISION PROTEIN FTSX"/>
    <property type="match status" value="1"/>
</dbReference>
<proteinExistence type="inferred from homology"/>
<dbReference type="EMBL" id="AP010656">
    <property type="protein sequence ID" value="BAG83694.1"/>
    <property type="molecule type" value="Genomic_DNA"/>
</dbReference>
<protein>
    <recommendedName>
        <fullName evidence="3 10">Cell division protein FtsX</fullName>
    </recommendedName>
</protein>
<evidence type="ECO:0000259" key="12">
    <source>
        <dbReference type="Pfam" id="PF02687"/>
    </source>
</evidence>
<evidence type="ECO:0000256" key="11">
    <source>
        <dbReference type="SAM" id="Phobius"/>
    </source>
</evidence>
<dbReference type="HOGENOM" id="CLU_073546_3_0_10"/>
<keyword evidence="9 10" id="KW-0131">Cell cycle</keyword>
<dbReference type="Pfam" id="PF18075">
    <property type="entry name" value="FtsX_ECD"/>
    <property type="match status" value="1"/>
</dbReference>
<gene>
    <name evidence="14" type="ordered locus">CFPG_431</name>
</gene>
<dbReference type="eggNOG" id="COG2177">
    <property type="taxonomic scope" value="Bacteria"/>
</dbReference>
<evidence type="ECO:0000256" key="3">
    <source>
        <dbReference type="ARBA" id="ARBA00021907"/>
    </source>
</evidence>
<dbReference type="Proteomes" id="UP000000723">
    <property type="component" value="Chromosome"/>
</dbReference>
<feature type="domain" description="ABC3 transporter permease C-terminal" evidence="12">
    <location>
        <begin position="172"/>
        <end position="286"/>
    </location>
</feature>
<evidence type="ECO:0000256" key="4">
    <source>
        <dbReference type="ARBA" id="ARBA00022475"/>
    </source>
</evidence>
<evidence type="ECO:0000313" key="15">
    <source>
        <dbReference type="Proteomes" id="UP000000723"/>
    </source>
</evidence>
<dbReference type="OrthoDB" id="9813411at2"/>
<dbReference type="InterPro" id="IPR004513">
    <property type="entry name" value="FtsX"/>
</dbReference>
<keyword evidence="5 10" id="KW-0132">Cell division</keyword>
<keyword evidence="6 11" id="KW-0812">Transmembrane</keyword>
<feature type="transmembrane region" description="Helical" evidence="11">
    <location>
        <begin position="258"/>
        <end position="280"/>
    </location>
</feature>
<feature type="domain" description="FtsX extracellular" evidence="13">
    <location>
        <begin position="54"/>
        <end position="139"/>
    </location>
</feature>
<reference evidence="15" key="1">
    <citation type="journal article" date="2008" name="Science">
        <title>Genome of an endosymbiont coupling N2 fixation to cellulolysis within RT protist cells in termite gut.</title>
        <authorList>
            <person name="Hongoh Y."/>
            <person name="Sharma V.K."/>
            <person name="Prakash T."/>
            <person name="Noda S."/>
            <person name="Toh H."/>
            <person name="Taylor T.D."/>
            <person name="Kudo T."/>
            <person name="Sakaki Y."/>
            <person name="Toyoda A."/>
            <person name="Hattori M."/>
            <person name="Ohkuma M."/>
        </authorList>
    </citation>
    <scope>NUCLEOTIDE SEQUENCE [LARGE SCALE GENOMIC DNA]</scope>
</reference>
<dbReference type="PANTHER" id="PTHR47755">
    <property type="entry name" value="CELL DIVISION PROTEIN FTSX"/>
    <property type="match status" value="1"/>
</dbReference>
<evidence type="ECO:0000259" key="13">
    <source>
        <dbReference type="Pfam" id="PF18075"/>
    </source>
</evidence>
<dbReference type="Gene3D" id="3.30.70.3040">
    <property type="match status" value="1"/>
</dbReference>
<comment type="similarity">
    <text evidence="2 10">Belongs to the ABC-4 integral membrane protein family. FtsX subfamily.</text>
</comment>
<keyword evidence="7 11" id="KW-1133">Transmembrane helix</keyword>
<dbReference type="InterPro" id="IPR040690">
    <property type="entry name" value="FtsX_ECD"/>
</dbReference>
<evidence type="ECO:0000256" key="7">
    <source>
        <dbReference type="ARBA" id="ARBA00022989"/>
    </source>
</evidence>
<evidence type="ECO:0000313" key="14">
    <source>
        <dbReference type="EMBL" id="BAG83694.1"/>
    </source>
</evidence>
<evidence type="ECO:0000256" key="6">
    <source>
        <dbReference type="ARBA" id="ARBA00022692"/>
    </source>
</evidence>
<dbReference type="STRING" id="511995.CFPG_431"/>
<name>B6YR72_AZOPC</name>
<evidence type="ECO:0000256" key="10">
    <source>
        <dbReference type="PIRNR" id="PIRNR003097"/>
    </source>
</evidence>
<dbReference type="InterPro" id="IPR003838">
    <property type="entry name" value="ABC3_permease_C"/>
</dbReference>
<feature type="transmembrane region" description="Helical" evidence="11">
    <location>
        <begin position="210"/>
        <end position="238"/>
    </location>
</feature>
<dbReference type="AlphaFoldDB" id="B6YR72"/>
<dbReference type="Pfam" id="PF02687">
    <property type="entry name" value="FtsX"/>
    <property type="match status" value="1"/>
</dbReference>
<keyword evidence="15" id="KW-1185">Reference proteome</keyword>
<dbReference type="GO" id="GO:0051301">
    <property type="term" value="P:cell division"/>
    <property type="evidence" value="ECO:0007669"/>
    <property type="project" value="UniProtKB-KW"/>
</dbReference>
<feature type="transmembrane region" description="Helical" evidence="11">
    <location>
        <begin position="164"/>
        <end position="189"/>
    </location>
</feature>
<keyword evidence="8 10" id="KW-0472">Membrane</keyword>
<dbReference type="RefSeq" id="WP_012573455.1">
    <property type="nucleotide sequence ID" value="NC_011565.1"/>
</dbReference>
<dbReference type="PIRSF" id="PIRSF003097">
    <property type="entry name" value="FtsX"/>
    <property type="match status" value="1"/>
</dbReference>
<keyword evidence="4 10" id="KW-1003">Cell membrane</keyword>
<evidence type="ECO:0000256" key="1">
    <source>
        <dbReference type="ARBA" id="ARBA00004651"/>
    </source>
</evidence>
<comment type="subcellular location">
    <subcellularLocation>
        <location evidence="1">Cell membrane</location>
        <topology evidence="1">Multi-pass membrane protein</topology>
    </subcellularLocation>
</comment>
<evidence type="ECO:0000256" key="9">
    <source>
        <dbReference type="ARBA" id="ARBA00023306"/>
    </source>
</evidence>
<dbReference type="KEGG" id="aps:CFPG_431"/>
<evidence type="ECO:0000256" key="5">
    <source>
        <dbReference type="ARBA" id="ARBA00022618"/>
    </source>
</evidence>
<dbReference type="GO" id="GO:0005886">
    <property type="term" value="C:plasma membrane"/>
    <property type="evidence" value="ECO:0007669"/>
    <property type="project" value="UniProtKB-SubCell"/>
</dbReference>
<organism evidence="14 15">
    <name type="scientific">Azobacteroides pseudotrichonymphae genomovar. CFP2</name>
    <dbReference type="NCBI Taxonomy" id="511995"/>
    <lineage>
        <taxon>Bacteria</taxon>
        <taxon>Pseudomonadati</taxon>
        <taxon>Bacteroidota</taxon>
        <taxon>Bacteroidia</taxon>
        <taxon>Bacteroidales</taxon>
        <taxon>Candidatus Azobacteroides</taxon>
    </lineage>
</organism>
<evidence type="ECO:0000256" key="8">
    <source>
        <dbReference type="ARBA" id="ARBA00023136"/>
    </source>
</evidence>
<sequence>MRKNNKFFPSTFINSKVITTISMSLVLVLLGLVVFLSLFANDLSNFIKENLSFDIVLQDNTNKKEIQCIQNSLEKSPFTKKVNYVPKEKAIKKLSIELGENPEEFLGFNPLPDIIVIHLKWQYANPDSLKFIKTYLKKISNSNIKTVEYREKILKTVTNNITKISFVLLNIACGLLFISFALISNTVRLTVYSRRFLIRTMQLVGAKKGFICKPFIISNIIVGIIASVIACGLLYWLIDYTRNNVLNTNELLNSNSLSLTFGSVFVFGILISSIATYFSVSKYISADINELYKT</sequence>
<accession>B6YR72</accession>